<dbReference type="PROSITE" id="PS50005">
    <property type="entry name" value="TPR"/>
    <property type="match status" value="4"/>
</dbReference>
<dbReference type="GO" id="GO:0005052">
    <property type="term" value="F:peroxisome matrix targeting signal-1 binding"/>
    <property type="evidence" value="ECO:0007669"/>
    <property type="project" value="TreeGrafter"/>
</dbReference>
<dbReference type="SMART" id="SM00028">
    <property type="entry name" value="TPR"/>
    <property type="match status" value="4"/>
</dbReference>
<keyword evidence="11" id="KW-1185">Reference proteome</keyword>
<keyword evidence="4" id="KW-0963">Cytoplasm</keyword>
<dbReference type="FunFam" id="1.25.40.10:FF:000110">
    <property type="entry name" value="Peroxisome biogenesis protein 5"/>
    <property type="match status" value="1"/>
</dbReference>
<organism evidence="10 11">
    <name type="scientific">Trapa incisa</name>
    <dbReference type="NCBI Taxonomy" id="236973"/>
    <lineage>
        <taxon>Eukaryota</taxon>
        <taxon>Viridiplantae</taxon>
        <taxon>Streptophyta</taxon>
        <taxon>Embryophyta</taxon>
        <taxon>Tracheophyta</taxon>
        <taxon>Spermatophyta</taxon>
        <taxon>Magnoliopsida</taxon>
        <taxon>eudicotyledons</taxon>
        <taxon>Gunneridae</taxon>
        <taxon>Pentapetalae</taxon>
        <taxon>rosids</taxon>
        <taxon>malvids</taxon>
        <taxon>Myrtales</taxon>
        <taxon>Lythraceae</taxon>
        <taxon>Trapa</taxon>
    </lineage>
</organism>
<evidence type="ECO:0000256" key="7">
    <source>
        <dbReference type="ARBA" id="ARBA00023140"/>
    </source>
</evidence>
<keyword evidence="6 8" id="KW-0802">TPR repeat</keyword>
<dbReference type="GO" id="GO:0005778">
    <property type="term" value="C:peroxisomal membrane"/>
    <property type="evidence" value="ECO:0007669"/>
    <property type="project" value="TreeGrafter"/>
</dbReference>
<dbReference type="InterPro" id="IPR011990">
    <property type="entry name" value="TPR-like_helical_dom_sf"/>
</dbReference>
<comment type="caution">
    <text evidence="10">The sequence shown here is derived from an EMBL/GenBank/DDBJ whole genome shotgun (WGS) entry which is preliminary data.</text>
</comment>
<dbReference type="InterPro" id="IPR019734">
    <property type="entry name" value="TPR_rpt"/>
</dbReference>
<dbReference type="PANTHER" id="PTHR10130:SF0">
    <property type="entry name" value="GH08708P"/>
    <property type="match status" value="1"/>
</dbReference>
<dbReference type="Gene3D" id="1.25.40.10">
    <property type="entry name" value="Tetratricopeptide repeat domain"/>
    <property type="match status" value="1"/>
</dbReference>
<keyword evidence="5" id="KW-0677">Repeat</keyword>
<evidence type="ECO:0008006" key="12">
    <source>
        <dbReference type="Google" id="ProtNLM"/>
    </source>
</evidence>
<name>A0AAN7KEU8_9MYRT</name>
<evidence type="ECO:0000313" key="10">
    <source>
        <dbReference type="EMBL" id="KAK4767773.1"/>
    </source>
</evidence>
<dbReference type="Pfam" id="PF00515">
    <property type="entry name" value="TPR_1"/>
    <property type="match status" value="1"/>
</dbReference>
<accession>A0AAN7KEU8</accession>
<dbReference type="GO" id="GO:0016560">
    <property type="term" value="P:protein import into peroxisome matrix, docking"/>
    <property type="evidence" value="ECO:0007669"/>
    <property type="project" value="TreeGrafter"/>
</dbReference>
<dbReference type="AlphaFoldDB" id="A0AAN7KEU8"/>
<dbReference type="EMBL" id="JAXIOK010000006">
    <property type="protein sequence ID" value="KAK4767773.1"/>
    <property type="molecule type" value="Genomic_DNA"/>
</dbReference>
<dbReference type="Proteomes" id="UP001345219">
    <property type="component" value="Chromosome 3"/>
</dbReference>
<dbReference type="InterPro" id="IPR024111">
    <property type="entry name" value="PEX5/PEX5L"/>
</dbReference>
<gene>
    <name evidence="10" type="ORF">SAY87_002914</name>
</gene>
<evidence type="ECO:0000256" key="9">
    <source>
        <dbReference type="SAM" id="MobiDB-lite"/>
    </source>
</evidence>
<evidence type="ECO:0000256" key="8">
    <source>
        <dbReference type="PROSITE-ProRule" id="PRU00339"/>
    </source>
</evidence>
<dbReference type="PANTHER" id="PTHR10130">
    <property type="entry name" value="PEROXISOMAL TARGETING SIGNAL 1 RECEPTOR PEX5"/>
    <property type="match status" value="1"/>
</dbReference>
<evidence type="ECO:0000256" key="1">
    <source>
        <dbReference type="ARBA" id="ARBA00004275"/>
    </source>
</evidence>
<feature type="region of interest" description="Disordered" evidence="9">
    <location>
        <begin position="1"/>
        <end position="24"/>
    </location>
</feature>
<feature type="repeat" description="TPR" evidence="8">
    <location>
        <begin position="498"/>
        <end position="531"/>
    </location>
</feature>
<feature type="repeat" description="TPR" evidence="8">
    <location>
        <begin position="631"/>
        <end position="664"/>
    </location>
</feature>
<feature type="repeat" description="TPR" evidence="8">
    <location>
        <begin position="665"/>
        <end position="698"/>
    </location>
</feature>
<dbReference type="GO" id="GO:0005829">
    <property type="term" value="C:cytosol"/>
    <property type="evidence" value="ECO:0007669"/>
    <property type="project" value="TreeGrafter"/>
</dbReference>
<evidence type="ECO:0000256" key="2">
    <source>
        <dbReference type="ARBA" id="ARBA00004496"/>
    </source>
</evidence>
<dbReference type="Pfam" id="PF13432">
    <property type="entry name" value="TPR_16"/>
    <property type="match status" value="2"/>
</dbReference>
<evidence type="ECO:0000256" key="3">
    <source>
        <dbReference type="ARBA" id="ARBA00005348"/>
    </source>
</evidence>
<comment type="subcellular location">
    <subcellularLocation>
        <location evidence="2">Cytoplasm</location>
    </subcellularLocation>
    <subcellularLocation>
        <location evidence="1">Peroxisome</location>
    </subcellularLocation>
</comment>
<feature type="repeat" description="TPR" evidence="8">
    <location>
        <begin position="597"/>
        <end position="630"/>
    </location>
</feature>
<evidence type="ECO:0000256" key="6">
    <source>
        <dbReference type="ARBA" id="ARBA00022803"/>
    </source>
</evidence>
<evidence type="ECO:0000256" key="4">
    <source>
        <dbReference type="ARBA" id="ARBA00022490"/>
    </source>
</evidence>
<sequence length="794" mass="88636">MAMRELVTGGATCAVPGSSSSSSNPLGALANALIGSSSKTQERLKEIPVATPTGPENQFFQDGVPLRTLPGSEQDGAFLPPNAQGSEFLRTFHSAYQNDLADAWDDVQHGPLPHVVSDMRAGTVLRPPPTLDGPPQRMLSGLLHSFVDSSRGGIPFRPAQLPLLGLSERDKQCIRDRSTIMGRHFFADKSEDFINSQVNALLHSLDIDSDVRAKGPLPGRYRELEEYWNESQGMMRPVPHVADGWANEFNQLGVNPGNPESWARSFEQQHGSNGWASEFEQSQLMAADRMRGANLPNMAAMEQSRMLAHTLAQNNDPKFQNSKFLQFVSKMSRGELIIDDNQVKPAPGDWASEFQQQYNSGPSWTDEYLRNRGPDQWADEFTAKREQVQSADDQWANEFSKLHMNDWADEFGQQVAEGVFGEGTANDWANAYDEFMNEQIAMKQQSDSSRGVYVFSDMNPYVGHPNPLKEGQELFRKGLLSEAILALEAEVMKNPNNSEGWRLLGITHAENDDDQQAIAAMMKAEEADPSNLEVLLALGVSHTNELEQAAALRYLYGWLHHHPKYKTLTTPEMPLSFYHADVAGLFNEAAQMSPEDADVHIVLGVLYNLSREYDRAIASFQTALNLKPNDYSLWNKLGATQANSVQSADAISAYQRALDLKPNYVRAWANMGIGYANQGMYEESIPYYVRALTMNPKADNAWQYLRISLRYETSTKGSEKHSFYSMTCTTTLITIPLANFVAPPPGMTCWKLAILGIWMLSKRSSLCNRQAPPVTRVPPPPHSLGQWWRFVVHR</sequence>
<dbReference type="SUPFAM" id="SSF48452">
    <property type="entry name" value="TPR-like"/>
    <property type="match status" value="1"/>
</dbReference>
<dbReference type="PROSITE" id="PS50293">
    <property type="entry name" value="TPR_REGION"/>
    <property type="match status" value="2"/>
</dbReference>
<proteinExistence type="inferred from homology"/>
<evidence type="ECO:0000256" key="5">
    <source>
        <dbReference type="ARBA" id="ARBA00022737"/>
    </source>
</evidence>
<comment type="similarity">
    <text evidence="3">Belongs to the peroxisomal targeting signal receptor family.</text>
</comment>
<evidence type="ECO:0000313" key="11">
    <source>
        <dbReference type="Proteomes" id="UP001345219"/>
    </source>
</evidence>
<protein>
    <recommendedName>
        <fullName evidence="12">Peroxin-5</fullName>
    </recommendedName>
</protein>
<reference evidence="10 11" key="1">
    <citation type="journal article" date="2023" name="Hortic Res">
        <title>Pangenome of water caltrop reveals structural variations and asymmetric subgenome divergence after allopolyploidization.</title>
        <authorList>
            <person name="Zhang X."/>
            <person name="Chen Y."/>
            <person name="Wang L."/>
            <person name="Yuan Y."/>
            <person name="Fang M."/>
            <person name="Shi L."/>
            <person name="Lu R."/>
            <person name="Comes H.P."/>
            <person name="Ma Y."/>
            <person name="Chen Y."/>
            <person name="Huang G."/>
            <person name="Zhou Y."/>
            <person name="Zheng Z."/>
            <person name="Qiu Y."/>
        </authorList>
    </citation>
    <scope>NUCLEOTIDE SEQUENCE [LARGE SCALE GENOMIC DNA]</scope>
    <source>
        <tissue evidence="10">Roots</tissue>
    </source>
</reference>
<keyword evidence="7" id="KW-0576">Peroxisome</keyword>